<dbReference type="CDD" id="cd08901">
    <property type="entry name" value="SRPBCC_CalC_Aha1-like_8"/>
    <property type="match status" value="1"/>
</dbReference>
<evidence type="ECO:0000313" key="3">
    <source>
        <dbReference type="EMBL" id="ACQ79323.1"/>
    </source>
</evidence>
<dbReference type="Proteomes" id="UP000007962">
    <property type="component" value="Chromosome"/>
</dbReference>
<dbReference type="AlphaFoldDB" id="C5C0D7"/>
<dbReference type="STRING" id="471853.Bcav_1062"/>
<keyword evidence="4" id="KW-1185">Reference proteome</keyword>
<evidence type="ECO:0000256" key="1">
    <source>
        <dbReference type="ARBA" id="ARBA00006817"/>
    </source>
</evidence>
<dbReference type="InterPro" id="IPR023393">
    <property type="entry name" value="START-like_dom_sf"/>
</dbReference>
<evidence type="ECO:0000313" key="4">
    <source>
        <dbReference type="Proteomes" id="UP000007962"/>
    </source>
</evidence>
<dbReference type="CDD" id="cd08899">
    <property type="entry name" value="SRPBCC_CalC_Aha1-like_6"/>
    <property type="match status" value="1"/>
</dbReference>
<feature type="domain" description="Activator of Hsp90 ATPase homologue 1/2-like C-terminal" evidence="2">
    <location>
        <begin position="40"/>
        <end position="148"/>
    </location>
</feature>
<accession>C5C0D7</accession>
<protein>
    <submittedName>
        <fullName evidence="3">Activator of Hsp90 ATPase 1 family protein</fullName>
    </submittedName>
</protein>
<evidence type="ECO:0000259" key="2">
    <source>
        <dbReference type="Pfam" id="PF08327"/>
    </source>
</evidence>
<gene>
    <name evidence="3" type="ordered locus">Bcav_1062</name>
</gene>
<dbReference type="EMBL" id="CP001618">
    <property type="protein sequence ID" value="ACQ79323.1"/>
    <property type="molecule type" value="Genomic_DNA"/>
</dbReference>
<dbReference type="SUPFAM" id="SSF55961">
    <property type="entry name" value="Bet v1-like"/>
    <property type="match status" value="2"/>
</dbReference>
<reference evidence="3 4" key="1">
    <citation type="journal article" date="2009" name="Stand. Genomic Sci.">
        <title>Complete genome sequence of Beutenbergia cavernae type strain (HKI 0122).</title>
        <authorList>
            <person name="Land M."/>
            <person name="Pukall R."/>
            <person name="Abt B."/>
            <person name="Goker M."/>
            <person name="Rohde M."/>
            <person name="Glavina Del Rio T."/>
            <person name="Tice H."/>
            <person name="Copeland A."/>
            <person name="Cheng J.F."/>
            <person name="Lucas S."/>
            <person name="Chen F."/>
            <person name="Nolan M."/>
            <person name="Bruce D."/>
            <person name="Goodwin L."/>
            <person name="Pitluck S."/>
            <person name="Ivanova N."/>
            <person name="Mavromatis K."/>
            <person name="Ovchinnikova G."/>
            <person name="Pati A."/>
            <person name="Chen A."/>
            <person name="Palaniappan K."/>
            <person name="Hauser L."/>
            <person name="Chang Y.J."/>
            <person name="Jefferies C.C."/>
            <person name="Saunders E."/>
            <person name="Brettin T."/>
            <person name="Detter J.C."/>
            <person name="Han C."/>
            <person name="Chain P."/>
            <person name="Bristow J."/>
            <person name="Eisen J.A."/>
            <person name="Markowitz V."/>
            <person name="Hugenholtz P."/>
            <person name="Kyrpides N.C."/>
            <person name="Klenk H.P."/>
            <person name="Lapidus A."/>
        </authorList>
    </citation>
    <scope>NUCLEOTIDE SEQUENCE [LARGE SCALE GENOMIC DNA]</scope>
    <source>
        <strain evidence="4">ATCC BAA-8 / DSM 12333 / NBRC 16432</strain>
    </source>
</reference>
<dbReference type="RefSeq" id="WP_015881563.1">
    <property type="nucleotide sequence ID" value="NC_012669.1"/>
</dbReference>
<dbReference type="HOGENOM" id="CLU_833314_0_0_11"/>
<dbReference type="KEGG" id="bcv:Bcav_1062"/>
<name>C5C0D7_BEUC1</name>
<dbReference type="OrthoDB" id="9803476at2"/>
<dbReference type="eggNOG" id="COG3832">
    <property type="taxonomic scope" value="Bacteria"/>
</dbReference>
<sequence length="333" mass="36372">MTSTPVHADIASRIAAEPALATLSGGDDAWVLTLERTLSHSRERVWAMLTDPTQQARWSPVVTDRLLDAVGPARSRENPGDDDVAADVLRCDPPHELVHHWGDDVLHWTLAPAGEGATRLTLRQRFADRAMASSMAAGWHVCLGALGAAADDVPGAERVVGQRATDYGWAQLRDEYEASFRTAPLVRSAPPVMRTSILVRRPARDVFGLFTDPGLTTLVWFTHSTGPVQPGARLTWTWEMFDLHVPVRVHEVVPDRRILLEWGDDGATTHVEWTFSADDDGATRVEIVERGFVGTADEMVAAALDSTIGFTQVLTAAKAYLEHGVRVAVVADH</sequence>
<organism evidence="3 4">
    <name type="scientific">Beutenbergia cavernae (strain ATCC BAA-8 / DSM 12333 / CCUG 43141 / JCM 11478 / NBRC 16432 / NCIMB 13614 / HKI 0122)</name>
    <dbReference type="NCBI Taxonomy" id="471853"/>
    <lineage>
        <taxon>Bacteria</taxon>
        <taxon>Bacillati</taxon>
        <taxon>Actinomycetota</taxon>
        <taxon>Actinomycetes</taxon>
        <taxon>Micrococcales</taxon>
        <taxon>Beutenbergiaceae</taxon>
        <taxon>Beutenbergia</taxon>
    </lineage>
</organism>
<dbReference type="InterPro" id="IPR013538">
    <property type="entry name" value="ASHA1/2-like_C"/>
</dbReference>
<dbReference type="Gene3D" id="3.30.530.20">
    <property type="match status" value="2"/>
</dbReference>
<feature type="domain" description="Activator of Hsp90 ATPase homologue 1/2-like C-terminal" evidence="2">
    <location>
        <begin position="202"/>
        <end position="321"/>
    </location>
</feature>
<comment type="similarity">
    <text evidence="1">Belongs to the AHA1 family.</text>
</comment>
<proteinExistence type="inferred from homology"/>
<dbReference type="Pfam" id="PF08327">
    <property type="entry name" value="AHSA1"/>
    <property type="match status" value="2"/>
</dbReference>